<evidence type="ECO:0000256" key="1">
    <source>
        <dbReference type="SAM" id="Phobius"/>
    </source>
</evidence>
<dbReference type="EMBL" id="JAMYWD010000006">
    <property type="protein sequence ID" value="KAJ4968388.1"/>
    <property type="molecule type" value="Genomic_DNA"/>
</dbReference>
<dbReference type="Proteomes" id="UP001141806">
    <property type="component" value="Unassembled WGS sequence"/>
</dbReference>
<name>A0A9Q0KD59_9MAGN</name>
<dbReference type="PANTHER" id="PTHR12242:SF6">
    <property type="entry name" value="PROTEIN ROLLING PROTEIN"/>
    <property type="match status" value="1"/>
</dbReference>
<reference evidence="2" key="1">
    <citation type="journal article" date="2023" name="Plant J.">
        <title>The genome of the king protea, Protea cynaroides.</title>
        <authorList>
            <person name="Chang J."/>
            <person name="Duong T.A."/>
            <person name="Schoeman C."/>
            <person name="Ma X."/>
            <person name="Roodt D."/>
            <person name="Barker N."/>
            <person name="Li Z."/>
            <person name="Van de Peer Y."/>
            <person name="Mizrachi E."/>
        </authorList>
    </citation>
    <scope>NUCLEOTIDE SEQUENCE</scope>
    <source>
        <tissue evidence="2">Young leaves</tissue>
    </source>
</reference>
<feature type="transmembrane region" description="Helical" evidence="1">
    <location>
        <begin position="235"/>
        <end position="256"/>
    </location>
</feature>
<organism evidence="2 3">
    <name type="scientific">Protea cynaroides</name>
    <dbReference type="NCBI Taxonomy" id="273540"/>
    <lineage>
        <taxon>Eukaryota</taxon>
        <taxon>Viridiplantae</taxon>
        <taxon>Streptophyta</taxon>
        <taxon>Embryophyta</taxon>
        <taxon>Tracheophyta</taxon>
        <taxon>Spermatophyta</taxon>
        <taxon>Magnoliopsida</taxon>
        <taxon>Proteales</taxon>
        <taxon>Proteaceae</taxon>
        <taxon>Protea</taxon>
    </lineage>
</organism>
<feature type="transmembrane region" description="Helical" evidence="1">
    <location>
        <begin position="195"/>
        <end position="223"/>
    </location>
</feature>
<gene>
    <name evidence="2" type="ORF">NE237_015089</name>
</gene>
<evidence type="ECO:0008006" key="4">
    <source>
        <dbReference type="Google" id="ProtNLM"/>
    </source>
</evidence>
<dbReference type="OrthoDB" id="419711at2759"/>
<dbReference type="PANTHER" id="PTHR12242">
    <property type="entry name" value="OS02G0130600 PROTEIN-RELATED"/>
    <property type="match status" value="1"/>
</dbReference>
<evidence type="ECO:0000313" key="2">
    <source>
        <dbReference type="EMBL" id="KAJ4968388.1"/>
    </source>
</evidence>
<feature type="transmembrane region" description="Helical" evidence="1">
    <location>
        <begin position="305"/>
        <end position="324"/>
    </location>
</feature>
<keyword evidence="1" id="KW-0472">Membrane</keyword>
<accession>A0A9Q0KD59</accession>
<keyword evidence="1" id="KW-0812">Transmembrane</keyword>
<dbReference type="AlphaFoldDB" id="A0A9Q0KD59"/>
<evidence type="ECO:0000313" key="3">
    <source>
        <dbReference type="Proteomes" id="UP001141806"/>
    </source>
</evidence>
<comment type="caution">
    <text evidence="2">The sequence shown here is derived from an EMBL/GenBank/DDBJ whole genome shotgun (WGS) entry which is preliminary data.</text>
</comment>
<proteinExistence type="predicted"/>
<sequence>MALVIYWYDFICFAIVAGVIFLSLTVLLLKEGNGKRKDDQTIYESLLVLHSDRDGFEDEGLLRRSGYLHSTQLWTTCWRRLHPAWLLALRMLCTALMVALLLCDVGRYDASIFLYYTEWTFALVIVYFALGTVISAHGCWTCSKKPEYEESDHLLKRNLEECNKSSTTISFRSNKIKGTIKLQSHQEQEETEQRAGFWGCLMGTIYQTCAGAVILTDLVFWFILVPFLSNEHFRLNLLMGCMHTLNVVFLLLDTALNRLSFPWFRLGYFVLWSCTYIIFQWVLHACGFTWWPYPFLELSTPWAPLWYFSLAVIHIPCYGIYALVVKAKSDVFSRFFPSAYIRSN</sequence>
<protein>
    <recommendedName>
        <fullName evidence="4">Transmembrane protein</fullName>
    </recommendedName>
</protein>
<feature type="transmembrane region" description="Helical" evidence="1">
    <location>
        <begin position="268"/>
        <end position="293"/>
    </location>
</feature>
<feature type="transmembrane region" description="Helical" evidence="1">
    <location>
        <begin position="6"/>
        <end position="29"/>
    </location>
</feature>
<keyword evidence="3" id="KW-1185">Reference proteome</keyword>
<dbReference type="GO" id="GO:0016020">
    <property type="term" value="C:membrane"/>
    <property type="evidence" value="ECO:0007669"/>
    <property type="project" value="TreeGrafter"/>
</dbReference>
<feature type="transmembrane region" description="Helical" evidence="1">
    <location>
        <begin position="114"/>
        <end position="136"/>
    </location>
</feature>
<keyword evidence="1" id="KW-1133">Transmembrane helix</keyword>
<feature type="transmembrane region" description="Helical" evidence="1">
    <location>
        <begin position="84"/>
        <end position="102"/>
    </location>
</feature>